<proteinExistence type="predicted"/>
<evidence type="ECO:0000313" key="7">
    <source>
        <dbReference type="Proteomes" id="UP000527860"/>
    </source>
</evidence>
<dbReference type="EMBL" id="JABEVU030000001">
    <property type="protein sequence ID" value="MDB0579199.1"/>
    <property type="molecule type" value="Genomic_DNA"/>
</dbReference>
<feature type="domain" description="Transposase IS116/IS110/IS902 C-terminal" evidence="3">
    <location>
        <begin position="272"/>
        <end position="352"/>
    </location>
</feature>
<dbReference type="InterPro" id="IPR002525">
    <property type="entry name" value="Transp_IS110-like_N"/>
</dbReference>
<evidence type="ECO:0000259" key="2">
    <source>
        <dbReference type="Pfam" id="PF01548"/>
    </source>
</evidence>
<dbReference type="PANTHER" id="PTHR33055">
    <property type="entry name" value="TRANSPOSASE FOR INSERTION SEQUENCE ELEMENT IS1111A"/>
    <property type="match status" value="1"/>
</dbReference>
<evidence type="ECO:0000313" key="6">
    <source>
        <dbReference type="Proteomes" id="UP000031546"/>
    </source>
</evidence>
<dbReference type="GO" id="GO:0003677">
    <property type="term" value="F:DNA binding"/>
    <property type="evidence" value="ECO:0007669"/>
    <property type="project" value="InterPro"/>
</dbReference>
<feature type="domain" description="Transposase IS110-like N-terminal" evidence="2">
    <location>
        <begin position="7"/>
        <end position="161"/>
    </location>
</feature>
<dbReference type="PANTHER" id="PTHR33055:SF13">
    <property type="entry name" value="TRANSPOSASE"/>
    <property type="match status" value="1"/>
</dbReference>
<comment type="caution">
    <text evidence="4">The sequence shown here is derived from an EMBL/GenBank/DDBJ whole genome shotgun (WGS) entry which is preliminary data.</text>
</comment>
<feature type="coiled-coil region" evidence="1">
    <location>
        <begin position="124"/>
        <end position="158"/>
    </location>
</feature>
<evidence type="ECO:0000313" key="4">
    <source>
        <dbReference type="EMBL" id="KIH72045.1"/>
    </source>
</evidence>
<sequence>MKSVIAFDVSMGHSYMVVYDAWQHCIFEGDITHTRSAFEDVRIRIEAQRKQDGVLPAIVFEATGVYSKALERFMQACGFEYALLNPLAAKMQSLSMRMHKTDRSDAHKLAEACFTHLPRNKQVQEGYYEEMRSLSRHYAELEQEIVRLRTRMHALVQMTFPELEQLFTRTSDLYLSMLQLFPHPDRVTVLSRTKVKNMILGSTGKRQSRKRAEEKADQLMSAAADAYPALSADDVRIEQLRNYAARCQTLLELKHRLIQQMVAMSQEQAEYHILKSFPGIADITAVRIIAEAGDIRRFDTANQLNAYTGIDIRRHQSGTLLYKDKINRRGNKHLRKILYYMIENMIRNQRHADNHLVDYYRKLKKQPHGKHHKVACIACVNKFLKCLFHLVTVGQRYDYAVATHHCVNS</sequence>
<dbReference type="Proteomes" id="UP000527860">
    <property type="component" value="Unassembled WGS sequence"/>
</dbReference>
<organism evidence="4 6">
    <name type="scientific">Salinicoccus roseus</name>
    <dbReference type="NCBI Taxonomy" id="45670"/>
    <lineage>
        <taxon>Bacteria</taxon>
        <taxon>Bacillati</taxon>
        <taxon>Bacillota</taxon>
        <taxon>Bacilli</taxon>
        <taxon>Bacillales</taxon>
        <taxon>Staphylococcaceae</taxon>
        <taxon>Salinicoccus</taxon>
    </lineage>
</organism>
<dbReference type="OrthoDB" id="9790935at2"/>
<dbReference type="Gene3D" id="1.10.287.4070">
    <property type="match status" value="1"/>
</dbReference>
<dbReference type="InterPro" id="IPR047650">
    <property type="entry name" value="Transpos_IS110"/>
</dbReference>
<dbReference type="Pfam" id="PF01548">
    <property type="entry name" value="DEDD_Tnp_IS110"/>
    <property type="match status" value="1"/>
</dbReference>
<dbReference type="Proteomes" id="UP000031546">
    <property type="component" value="Unassembled WGS sequence"/>
</dbReference>
<evidence type="ECO:0000256" key="1">
    <source>
        <dbReference type="SAM" id="Coils"/>
    </source>
</evidence>
<keyword evidence="7" id="KW-1185">Reference proteome</keyword>
<reference evidence="5 7" key="4">
    <citation type="submission" date="2022-12" db="EMBL/GenBank/DDBJ databases">
        <title>Genome analysis and biological profiling of marine Salinicoccus roseus MOSEL-ME25.</title>
        <authorList>
            <person name="Mirza F.T."/>
            <person name="Xie Y."/>
            <person name="Shinwari Z.K."/>
        </authorList>
    </citation>
    <scope>NUCLEOTIDE SEQUENCE [LARGE SCALE GENOMIC DNA]</scope>
    <source>
        <strain evidence="5 7">MOSEL-ME25</strain>
    </source>
</reference>
<dbReference type="InterPro" id="IPR003346">
    <property type="entry name" value="Transposase_20"/>
</dbReference>
<reference evidence="7" key="2">
    <citation type="submission" date="2020-04" db="EMBL/GenBank/DDBJ databases">
        <title>Genome analysis and biological profiling of marine Cellulosimicrobium funkei MOSEL-ME6.</title>
        <authorList>
            <person name="Tanveer F."/>
            <person name="Xie Y."/>
            <person name="Shinwari Z.K."/>
        </authorList>
    </citation>
    <scope>NUCLEOTIDE SEQUENCE [LARGE SCALE GENOMIC DNA]</scope>
    <source>
        <strain evidence="7">MOSEL-ME25</strain>
    </source>
</reference>
<evidence type="ECO:0000313" key="5">
    <source>
        <dbReference type="EMBL" id="MDB0579199.1"/>
    </source>
</evidence>
<accession>A0A0C2HEC6</accession>
<keyword evidence="1" id="KW-0175">Coiled coil</keyword>
<dbReference type="RefSeq" id="WP_040104817.1">
    <property type="nucleotide sequence ID" value="NZ_JABEVU030000001.1"/>
</dbReference>
<dbReference type="NCBIfam" id="NF033542">
    <property type="entry name" value="transpos_IS110"/>
    <property type="match status" value="1"/>
</dbReference>
<name>A0A0C2HEC6_9STAP</name>
<dbReference type="GO" id="GO:0006313">
    <property type="term" value="P:DNA transposition"/>
    <property type="evidence" value="ECO:0007669"/>
    <property type="project" value="InterPro"/>
</dbReference>
<protein>
    <submittedName>
        <fullName evidence="4 5">Transposase</fullName>
    </submittedName>
</protein>
<dbReference type="EMBL" id="JXII01000001">
    <property type="protein sequence ID" value="KIH72045.1"/>
    <property type="molecule type" value="Genomic_DNA"/>
</dbReference>
<dbReference type="AlphaFoldDB" id="A0A0C2HEC6"/>
<reference evidence="5" key="3">
    <citation type="submission" date="2020-04" db="EMBL/GenBank/DDBJ databases">
        <authorList>
            <person name="Tanveer F."/>
            <person name="Xie Y."/>
            <person name="Shinwari Z.K."/>
        </authorList>
    </citation>
    <scope>NUCLEOTIDE SEQUENCE</scope>
    <source>
        <strain evidence="5">MOSEL-ME25</strain>
    </source>
</reference>
<dbReference type="GeneID" id="77844199"/>
<dbReference type="GO" id="GO:0004803">
    <property type="term" value="F:transposase activity"/>
    <property type="evidence" value="ECO:0007669"/>
    <property type="project" value="InterPro"/>
</dbReference>
<gene>
    <name evidence="5" type="ORF">F7P68_0001430</name>
    <name evidence="4" type="ORF">SN16_01415</name>
</gene>
<reference evidence="4 6" key="1">
    <citation type="submission" date="2015-01" db="EMBL/GenBank/DDBJ databases">
        <title>Genome sequences of high lactate-tolerant strain Salinicoccus roseus W12 with industrial interest.</title>
        <authorList>
            <person name="Wang H."/>
            <person name="Yu B."/>
        </authorList>
    </citation>
    <scope>NUCLEOTIDE SEQUENCE [LARGE SCALE GENOMIC DNA]</scope>
    <source>
        <strain evidence="4 6">W12</strain>
    </source>
</reference>
<dbReference type="Pfam" id="PF02371">
    <property type="entry name" value="Transposase_20"/>
    <property type="match status" value="1"/>
</dbReference>
<evidence type="ECO:0000259" key="3">
    <source>
        <dbReference type="Pfam" id="PF02371"/>
    </source>
</evidence>